<sequence length="429" mass="47888">MAAVSDDEYNLAFLDEENIDLDETDAASTRVIQLDRDSEIPTRYLIRKIFSPQLEPPYHYDPAVETSQRKKKVHSTWGTPIGKARYRPPHPDDLVALLSFEATSNSSISQLDESTVMKITEVVTKKSGDVKLVALRYSGFQILVLFSSTSGYETLGKCFLNKEIEEIHHLKLTEIQAVSLATPPPCYIEMAVPTDEGPALKGTLTSLLVPHQSVFPFVCVREPEHKFTNGGSPSNSPASKTRRIDDHGLTSPAIGMMLMFTQRAQKNSDRCLDVVKSSSTDWEEVKVPQAISEEDEVYFKTANIDGPLFAVKRLSPCPGVRILLYVNNSMDEMEKFYTLITGKTPLAYNKIEEGLSYRKFPLSDKLELELVLHPSLKSHTVKNTALCFMMNGVNKMCSEIPGGVRNIGEGHWQVKDPQGNAVILYSLLK</sequence>
<dbReference type="EMBL" id="CALNXK010000027">
    <property type="protein sequence ID" value="CAH3114422.1"/>
    <property type="molecule type" value="Genomic_DNA"/>
</dbReference>
<feature type="compositionally biased region" description="Polar residues" evidence="2">
    <location>
        <begin position="229"/>
        <end position="239"/>
    </location>
</feature>
<comment type="caution">
    <text evidence="4">The sequence shown here is derived from an EMBL/GenBank/DDBJ whole genome shotgun (WGS) entry which is preliminary data.</text>
</comment>
<proteinExistence type="inferred from homology"/>
<evidence type="ECO:0000313" key="5">
    <source>
        <dbReference type="Proteomes" id="UP001159405"/>
    </source>
</evidence>
<feature type="domain" description="FAM124" evidence="3">
    <location>
        <begin position="186"/>
        <end position="425"/>
    </location>
</feature>
<dbReference type="Pfam" id="PF15067">
    <property type="entry name" value="FAM124"/>
    <property type="match status" value="1"/>
</dbReference>
<feature type="region of interest" description="Disordered" evidence="2">
    <location>
        <begin position="226"/>
        <end position="246"/>
    </location>
</feature>
<gene>
    <name evidence="4" type="ORF">PLOB_00022907</name>
</gene>
<dbReference type="PANTHER" id="PTHR14715:SF7">
    <property type="entry name" value="FAM124 DOMAIN-CONTAINING PROTEIN"/>
    <property type="match status" value="1"/>
</dbReference>
<evidence type="ECO:0000313" key="4">
    <source>
        <dbReference type="EMBL" id="CAH3114422.1"/>
    </source>
</evidence>
<dbReference type="InterPro" id="IPR046365">
    <property type="entry name" value="FAM124_dom"/>
</dbReference>
<dbReference type="PANTHER" id="PTHR14715">
    <property type="entry name" value="FAM124 DOMAIN-CONTAINING PROTEIN-RELATED"/>
    <property type="match status" value="1"/>
</dbReference>
<organism evidence="4 5">
    <name type="scientific">Porites lobata</name>
    <dbReference type="NCBI Taxonomy" id="104759"/>
    <lineage>
        <taxon>Eukaryota</taxon>
        <taxon>Metazoa</taxon>
        <taxon>Cnidaria</taxon>
        <taxon>Anthozoa</taxon>
        <taxon>Hexacorallia</taxon>
        <taxon>Scleractinia</taxon>
        <taxon>Fungiina</taxon>
        <taxon>Poritidae</taxon>
        <taxon>Porites</taxon>
    </lineage>
</organism>
<evidence type="ECO:0000259" key="3">
    <source>
        <dbReference type="Pfam" id="PF15067"/>
    </source>
</evidence>
<evidence type="ECO:0000256" key="2">
    <source>
        <dbReference type="SAM" id="MobiDB-lite"/>
    </source>
</evidence>
<evidence type="ECO:0000256" key="1">
    <source>
        <dbReference type="ARBA" id="ARBA00006440"/>
    </source>
</evidence>
<keyword evidence="5" id="KW-1185">Reference proteome</keyword>
<dbReference type="Proteomes" id="UP001159405">
    <property type="component" value="Unassembled WGS sequence"/>
</dbReference>
<comment type="similarity">
    <text evidence="1">Belongs to the FAM124 family.</text>
</comment>
<name>A0ABN8NLV3_9CNID</name>
<reference evidence="4 5" key="1">
    <citation type="submission" date="2022-05" db="EMBL/GenBank/DDBJ databases">
        <authorList>
            <consortium name="Genoscope - CEA"/>
            <person name="William W."/>
        </authorList>
    </citation>
    <scope>NUCLEOTIDE SEQUENCE [LARGE SCALE GENOMIC DNA]</scope>
</reference>
<protein>
    <recommendedName>
        <fullName evidence="3">FAM124 domain-containing protein</fullName>
    </recommendedName>
</protein>
<accession>A0ABN8NLV3</accession>
<dbReference type="InterPro" id="IPR029380">
    <property type="entry name" value="FAM124"/>
</dbReference>